<keyword evidence="3" id="KW-1185">Reference proteome</keyword>
<feature type="region of interest" description="Disordered" evidence="1">
    <location>
        <begin position="341"/>
        <end position="391"/>
    </location>
</feature>
<proteinExistence type="predicted"/>
<reference evidence="2" key="1">
    <citation type="submission" date="2020-05" db="EMBL/GenBank/DDBJ databases">
        <title>Mycena genomes resolve the evolution of fungal bioluminescence.</title>
        <authorList>
            <person name="Tsai I.J."/>
        </authorList>
    </citation>
    <scope>NUCLEOTIDE SEQUENCE</scope>
    <source>
        <strain evidence="2">110903Hualien_Pintung</strain>
    </source>
</reference>
<dbReference type="EMBL" id="JACAZE010000016">
    <property type="protein sequence ID" value="KAF7296638.1"/>
    <property type="molecule type" value="Genomic_DNA"/>
</dbReference>
<name>A0A8H6SC02_MYCCL</name>
<organism evidence="2 3">
    <name type="scientific">Mycena chlorophos</name>
    <name type="common">Agaric fungus</name>
    <name type="synonym">Agaricus chlorophos</name>
    <dbReference type="NCBI Taxonomy" id="658473"/>
    <lineage>
        <taxon>Eukaryota</taxon>
        <taxon>Fungi</taxon>
        <taxon>Dikarya</taxon>
        <taxon>Basidiomycota</taxon>
        <taxon>Agaricomycotina</taxon>
        <taxon>Agaricomycetes</taxon>
        <taxon>Agaricomycetidae</taxon>
        <taxon>Agaricales</taxon>
        <taxon>Marasmiineae</taxon>
        <taxon>Mycenaceae</taxon>
        <taxon>Mycena</taxon>
    </lineage>
</organism>
<gene>
    <name evidence="2" type="ORF">HMN09_01072100</name>
</gene>
<feature type="region of interest" description="Disordered" evidence="1">
    <location>
        <begin position="50"/>
        <end position="69"/>
    </location>
</feature>
<feature type="region of interest" description="Disordered" evidence="1">
    <location>
        <begin position="229"/>
        <end position="249"/>
    </location>
</feature>
<evidence type="ECO:0000313" key="3">
    <source>
        <dbReference type="Proteomes" id="UP000613580"/>
    </source>
</evidence>
<evidence type="ECO:0000313" key="2">
    <source>
        <dbReference type="EMBL" id="KAF7296638.1"/>
    </source>
</evidence>
<accession>A0A8H6SC02</accession>
<comment type="caution">
    <text evidence="2">The sequence shown here is derived from an EMBL/GenBank/DDBJ whole genome shotgun (WGS) entry which is preliminary data.</text>
</comment>
<evidence type="ECO:0000256" key="1">
    <source>
        <dbReference type="SAM" id="MobiDB-lite"/>
    </source>
</evidence>
<sequence>MWGLSRSSSFLVRTSILSSPPPLLFHRQSRPIRLSNIPPAAFQRIAAFDGNLPSDKDQGGGQPGRKRKLHDASSIVLDILKNDAQFTEMSQPVSSELSISEISGTFVGRLEMASRVQIDQVLESSLLAAQRFLVRWPELDDFLRSMHGIDSEKAVAVVEIAQLNVPTATWMLCETEVRFPKSKRVMDKLGITLSGSVDYSFDVVSAALFAQAKARVGPWELVRSQDLHRSGSYPGKRSTCQAEGKTPDKFKRPVSMRQAVAQAILVSRRHTAVNILTCGSLWTFIVVTRAIGSQVPFKYRTTKAIHISRLDILRKLVFAAILAHPDDFEYILGRILAPAPAPSPATPRTPARASSKQSSVVPSLPDKFTSAAKPKKSAAARAKGGKGPGKK</sequence>
<dbReference type="AlphaFoldDB" id="A0A8H6SC02"/>
<dbReference type="Proteomes" id="UP000613580">
    <property type="component" value="Unassembled WGS sequence"/>
</dbReference>
<protein>
    <submittedName>
        <fullName evidence="2">Uncharacterized protein</fullName>
    </submittedName>
</protein>